<dbReference type="Pfam" id="PF07130">
    <property type="entry name" value="YebG"/>
    <property type="match status" value="1"/>
</dbReference>
<dbReference type="InterPro" id="IPR038627">
    <property type="entry name" value="YebG-like_sf"/>
</dbReference>
<dbReference type="Proteomes" id="UP001165413">
    <property type="component" value="Unassembled WGS sequence"/>
</dbReference>
<accession>A0AA42BMB5</accession>
<dbReference type="Gene3D" id="1.10.10.710">
    <property type="entry name" value="PSPTO_1197 like"/>
    <property type="match status" value="1"/>
</dbReference>
<dbReference type="RefSeq" id="WP_254099740.1">
    <property type="nucleotide sequence ID" value="NZ_JANATA010000007.1"/>
</dbReference>
<keyword evidence="2" id="KW-1185">Reference proteome</keyword>
<comment type="caution">
    <text evidence="1">The sequence shown here is derived from an EMBL/GenBank/DDBJ whole genome shotgun (WGS) entry which is preliminary data.</text>
</comment>
<sequence>MAVITQYVVQHKGVDKLVTTDKKEADQYDKMLSIADNLAMYIEAKGITLDDNVAEELSILIAKQKDSVQKIFRGTSAENLLEEESAEIVSIDAKAE</sequence>
<dbReference type="InterPro" id="IPR009813">
    <property type="entry name" value="Uncharacterised_YebG"/>
</dbReference>
<proteinExistence type="predicted"/>
<organism evidence="1 2">
    <name type="scientific">Opacimonas viscosa</name>
    <dbReference type="NCBI Taxonomy" id="2961944"/>
    <lineage>
        <taxon>Bacteria</taxon>
        <taxon>Pseudomonadati</taxon>
        <taxon>Pseudomonadota</taxon>
        <taxon>Gammaproteobacteria</taxon>
        <taxon>Alteromonadales</taxon>
        <taxon>Alteromonadaceae</taxon>
        <taxon>Opacimonas</taxon>
    </lineage>
</organism>
<name>A0AA42BMB5_9ALTE</name>
<dbReference type="EMBL" id="JANATA010000007">
    <property type="protein sequence ID" value="MCP3428452.1"/>
    <property type="molecule type" value="Genomic_DNA"/>
</dbReference>
<evidence type="ECO:0000313" key="2">
    <source>
        <dbReference type="Proteomes" id="UP001165413"/>
    </source>
</evidence>
<evidence type="ECO:0000313" key="1">
    <source>
        <dbReference type="EMBL" id="MCP3428452.1"/>
    </source>
</evidence>
<dbReference type="AlphaFoldDB" id="A0AA42BMB5"/>
<protein>
    <submittedName>
        <fullName evidence="1">YebG family protein</fullName>
    </submittedName>
</protein>
<reference evidence="1" key="1">
    <citation type="submission" date="2022-07" db="EMBL/GenBank/DDBJ databases">
        <title>Characterization of the Novel Bacterium Alteromonas immobilis LMIT006 and Alteromonas gregis LMIT007.</title>
        <authorList>
            <person name="Lin X."/>
        </authorList>
    </citation>
    <scope>NUCLEOTIDE SEQUENCE</scope>
    <source>
        <strain evidence="1">LMIT007</strain>
    </source>
</reference>
<gene>
    <name evidence="1" type="ORF">NLF92_05780</name>
</gene>